<dbReference type="InterPro" id="IPR054363">
    <property type="entry name" value="GH95_cat"/>
</dbReference>
<accession>A0A072PUT3</accession>
<dbReference type="OrthoDB" id="2848340at2759"/>
<protein>
    <submittedName>
        <fullName evidence="3">Uncharacterized protein</fullName>
    </submittedName>
</protein>
<dbReference type="Gene3D" id="1.50.10.10">
    <property type="match status" value="1"/>
</dbReference>
<feature type="domain" description="Alpha fucosidase A-like C-terminal" evidence="1">
    <location>
        <begin position="135"/>
        <end position="231"/>
    </location>
</feature>
<name>A0A072PUT3_9EURO</name>
<dbReference type="VEuPathDB" id="FungiDB:A1O9_01599"/>
<dbReference type="Pfam" id="PF21307">
    <property type="entry name" value="Glyco_hydro_95_C"/>
    <property type="match status" value="1"/>
</dbReference>
<organism evidence="3 4">
    <name type="scientific">Exophiala aquamarina CBS 119918</name>
    <dbReference type="NCBI Taxonomy" id="1182545"/>
    <lineage>
        <taxon>Eukaryota</taxon>
        <taxon>Fungi</taxon>
        <taxon>Dikarya</taxon>
        <taxon>Ascomycota</taxon>
        <taxon>Pezizomycotina</taxon>
        <taxon>Eurotiomycetes</taxon>
        <taxon>Chaetothyriomycetidae</taxon>
        <taxon>Chaetothyriales</taxon>
        <taxon>Herpotrichiellaceae</taxon>
        <taxon>Exophiala</taxon>
    </lineage>
</organism>
<dbReference type="GO" id="GO:0005975">
    <property type="term" value="P:carbohydrate metabolic process"/>
    <property type="evidence" value="ECO:0007669"/>
    <property type="project" value="InterPro"/>
</dbReference>
<feature type="domain" description="Glycosyl hydrolase family 95 catalytic" evidence="2">
    <location>
        <begin position="1"/>
        <end position="101"/>
    </location>
</feature>
<dbReference type="EMBL" id="AMGV01000001">
    <property type="protein sequence ID" value="KEF63621.1"/>
    <property type="molecule type" value="Genomic_DNA"/>
</dbReference>
<dbReference type="InterPro" id="IPR049053">
    <property type="entry name" value="AFCA-like_C"/>
</dbReference>
<dbReference type="PANTHER" id="PTHR31084">
    <property type="entry name" value="ALPHA-L-FUCOSIDASE 2"/>
    <property type="match status" value="1"/>
</dbReference>
<sequence length="234" mass="24349">MSHLVGLYPIPHITASNSTTFNAALTSLRHRLDNGGGSCGWPRAWTVSLAARTFATDVVHDYFTDQLWNCTFNTSLLNQGYPAAFQIDGNFGTTAGVVEALLQSHESISIVNGTGNSTGTGLRPAYTGDLNKAVLIRLLPALPPAWGANGGGSVSGLMARGGFGVNMSWSDKGQLTGATITSNLGQEAYVTLGKAAIGSSDSENATSIRIAGGEPGKFVHLNTVQGMTYNVTLA</sequence>
<comment type="caution">
    <text evidence="3">The sequence shown here is derived from an EMBL/GenBank/DDBJ whole genome shotgun (WGS) entry which is preliminary data.</text>
</comment>
<dbReference type="AlphaFoldDB" id="A0A072PUT3"/>
<dbReference type="InterPro" id="IPR008928">
    <property type="entry name" value="6-hairpin_glycosidase_sf"/>
</dbReference>
<dbReference type="HOGENOM" id="CLU_1185021_0_0_1"/>
<evidence type="ECO:0000313" key="3">
    <source>
        <dbReference type="EMBL" id="KEF63621.1"/>
    </source>
</evidence>
<keyword evidence="4" id="KW-1185">Reference proteome</keyword>
<evidence type="ECO:0000259" key="1">
    <source>
        <dbReference type="Pfam" id="PF21307"/>
    </source>
</evidence>
<dbReference type="GO" id="GO:0004560">
    <property type="term" value="F:alpha-L-fucosidase activity"/>
    <property type="evidence" value="ECO:0007669"/>
    <property type="project" value="TreeGrafter"/>
</dbReference>
<evidence type="ECO:0000259" key="2">
    <source>
        <dbReference type="Pfam" id="PF22124"/>
    </source>
</evidence>
<dbReference type="SUPFAM" id="SSF48208">
    <property type="entry name" value="Six-hairpin glycosidases"/>
    <property type="match status" value="1"/>
</dbReference>
<dbReference type="RefSeq" id="XP_013266211.1">
    <property type="nucleotide sequence ID" value="XM_013410757.1"/>
</dbReference>
<gene>
    <name evidence="3" type="ORF">A1O9_01599</name>
</gene>
<dbReference type="GeneID" id="25276545"/>
<dbReference type="Pfam" id="PF22124">
    <property type="entry name" value="Glyco_hydro_95_cat"/>
    <property type="match status" value="1"/>
</dbReference>
<proteinExistence type="predicted"/>
<evidence type="ECO:0000313" key="4">
    <source>
        <dbReference type="Proteomes" id="UP000027920"/>
    </source>
</evidence>
<dbReference type="PANTHER" id="PTHR31084:SF0">
    <property type="entry name" value="ALPHA-L-FUCOSIDASE 2"/>
    <property type="match status" value="1"/>
</dbReference>
<reference evidence="3 4" key="1">
    <citation type="submission" date="2013-03" db="EMBL/GenBank/DDBJ databases">
        <title>The Genome Sequence of Exophiala aquamarina CBS 119918.</title>
        <authorList>
            <consortium name="The Broad Institute Genomics Platform"/>
            <person name="Cuomo C."/>
            <person name="de Hoog S."/>
            <person name="Gorbushina A."/>
            <person name="Walker B."/>
            <person name="Young S.K."/>
            <person name="Zeng Q."/>
            <person name="Gargeya S."/>
            <person name="Fitzgerald M."/>
            <person name="Haas B."/>
            <person name="Abouelleil A."/>
            <person name="Allen A.W."/>
            <person name="Alvarado L."/>
            <person name="Arachchi H.M."/>
            <person name="Berlin A.M."/>
            <person name="Chapman S.B."/>
            <person name="Gainer-Dewar J."/>
            <person name="Goldberg J."/>
            <person name="Griggs A."/>
            <person name="Gujja S."/>
            <person name="Hansen M."/>
            <person name="Howarth C."/>
            <person name="Imamovic A."/>
            <person name="Ireland A."/>
            <person name="Larimer J."/>
            <person name="McCowan C."/>
            <person name="Murphy C."/>
            <person name="Pearson M."/>
            <person name="Poon T.W."/>
            <person name="Priest M."/>
            <person name="Roberts A."/>
            <person name="Saif S."/>
            <person name="Shea T."/>
            <person name="Sisk P."/>
            <person name="Sykes S."/>
            <person name="Wortman J."/>
            <person name="Nusbaum C."/>
            <person name="Birren B."/>
        </authorList>
    </citation>
    <scope>NUCLEOTIDE SEQUENCE [LARGE SCALE GENOMIC DNA]</scope>
    <source>
        <strain evidence="3 4">CBS 119918</strain>
    </source>
</reference>
<dbReference type="Proteomes" id="UP000027920">
    <property type="component" value="Unassembled WGS sequence"/>
</dbReference>
<dbReference type="InterPro" id="IPR012341">
    <property type="entry name" value="6hp_glycosidase-like_sf"/>
</dbReference>